<sequence>MTNPYQAQQPHDVYGQPPVQHQPAEWPPTAAGIAPSAPPAAPSRKPLIVAVAAALAALLLAVGGYGLYDRFIREDTGVAACKAMREGKKADGSAKGGGDDKLTEAEYRQARRVFEDSRHDDIREHGTALMDLAWQMSQIPNGQEMGALAFMGPMTMHMSGLQTACANQGVIVTLNTE</sequence>
<accession>A0ABX9XYT2</accession>
<name>A0ABX9XYT2_MICCH</name>
<keyword evidence="4" id="KW-1185">Reference proteome</keyword>
<proteinExistence type="predicted"/>
<organism evidence="3 4">
    <name type="scientific">Micromonospora chalcea</name>
    <dbReference type="NCBI Taxonomy" id="1874"/>
    <lineage>
        <taxon>Bacteria</taxon>
        <taxon>Bacillati</taxon>
        <taxon>Actinomycetota</taxon>
        <taxon>Actinomycetes</taxon>
        <taxon>Micromonosporales</taxon>
        <taxon>Micromonosporaceae</taxon>
        <taxon>Micromonospora</taxon>
    </lineage>
</organism>
<comment type="caution">
    <text evidence="3">The sequence shown here is derived from an EMBL/GenBank/DDBJ whole genome shotgun (WGS) entry which is preliminary data.</text>
</comment>
<feature type="region of interest" description="Disordered" evidence="1">
    <location>
        <begin position="1"/>
        <end position="39"/>
    </location>
</feature>
<feature type="transmembrane region" description="Helical" evidence="2">
    <location>
        <begin position="47"/>
        <end position="68"/>
    </location>
</feature>
<dbReference type="EMBL" id="QGTA01000233">
    <property type="protein sequence ID" value="RQW89441.1"/>
    <property type="molecule type" value="Genomic_DNA"/>
</dbReference>
<dbReference type="Proteomes" id="UP000274694">
    <property type="component" value="Unassembled WGS sequence"/>
</dbReference>
<keyword evidence="2" id="KW-0812">Transmembrane</keyword>
<gene>
    <name evidence="3" type="ORF">DLJ60_22800</name>
</gene>
<evidence type="ECO:0000313" key="4">
    <source>
        <dbReference type="Proteomes" id="UP000274694"/>
    </source>
</evidence>
<protein>
    <submittedName>
        <fullName evidence="3">Uncharacterized protein</fullName>
    </submittedName>
</protein>
<dbReference type="GeneID" id="91360556"/>
<evidence type="ECO:0000256" key="1">
    <source>
        <dbReference type="SAM" id="MobiDB-lite"/>
    </source>
</evidence>
<evidence type="ECO:0000313" key="3">
    <source>
        <dbReference type="EMBL" id="RQW89441.1"/>
    </source>
</evidence>
<keyword evidence="2" id="KW-0472">Membrane</keyword>
<dbReference type="RefSeq" id="WP_069089491.1">
    <property type="nucleotide sequence ID" value="NZ_CP118233.1"/>
</dbReference>
<keyword evidence="2" id="KW-1133">Transmembrane helix</keyword>
<evidence type="ECO:0000256" key="2">
    <source>
        <dbReference type="SAM" id="Phobius"/>
    </source>
</evidence>
<reference evidence="3 4" key="1">
    <citation type="submission" date="2018-05" db="EMBL/GenBank/DDBJ databases">
        <title>Micromonospora from Atacama Desert.</title>
        <authorList>
            <person name="Carro L."/>
            <person name="Goodfellow M."/>
            <person name="Klenk H.-P."/>
        </authorList>
    </citation>
    <scope>NUCLEOTIDE SEQUENCE [LARGE SCALE GENOMIC DNA]</scope>
    <source>
        <strain evidence="3 4">LB41</strain>
    </source>
</reference>